<evidence type="ECO:0000313" key="1">
    <source>
        <dbReference type="EMBL" id="TBT97711.1"/>
    </source>
</evidence>
<organism evidence="1 2">
    <name type="scientific">Hamiltosporidium magnivora</name>
    <dbReference type="NCBI Taxonomy" id="148818"/>
    <lineage>
        <taxon>Eukaryota</taxon>
        <taxon>Fungi</taxon>
        <taxon>Fungi incertae sedis</taxon>
        <taxon>Microsporidia</taxon>
        <taxon>Dubosqiidae</taxon>
        <taxon>Hamiltosporidium</taxon>
    </lineage>
</organism>
<evidence type="ECO:0000313" key="2">
    <source>
        <dbReference type="Proteomes" id="UP000291404"/>
    </source>
</evidence>
<accession>A0A4V2JTU9</accession>
<reference evidence="1 2" key="1">
    <citation type="submission" date="2017-12" db="EMBL/GenBank/DDBJ databases">
        <authorList>
            <person name="Pombert J.-F."/>
            <person name="Haag K.L."/>
            <person name="Ebert D."/>
        </authorList>
    </citation>
    <scope>NUCLEOTIDE SEQUENCE [LARGE SCALE GENOMIC DNA]</scope>
    <source>
        <strain evidence="1">BE-OM-2</strain>
    </source>
</reference>
<dbReference type="VEuPathDB" id="MicrosporidiaDB:CWI36_2750p0010"/>
<proteinExistence type="predicted"/>
<dbReference type="VEuPathDB" id="MicrosporidiaDB:CWI39_0683p0020"/>
<gene>
    <name evidence="1" type="ORF">CWI36_2750p0010</name>
</gene>
<sequence length="275" mass="33042">MNAFTLFKLVSSHRFNYIFRCNEKTEILIYREKQEEEMFDEVMNEEYELLLSLSVDNENIYDDKPIFAYGKENNIQFDVFNNILKENTSKTNFKCGKIQCSYELSYFLRLSRDITELPNYFNNYQLKCMLTTLKYLKAIENKKIIKFFIALVFNHCNCDNINESKKNNVDFDYITWSDFITEIDRNMKTNLLSGFMSYFMIEFVFNDGNLILLENTKDYYDVLLFDKNIPFKHLLINKFKTFFALENILKNPRSLNIFRVLLDELNLKSLIINNY</sequence>
<dbReference type="EMBL" id="PITI01002750">
    <property type="protein sequence ID" value="TBT97711.1"/>
    <property type="molecule type" value="Genomic_DNA"/>
</dbReference>
<comment type="caution">
    <text evidence="1">The sequence shown here is derived from an EMBL/GenBank/DDBJ whole genome shotgun (WGS) entry which is preliminary data.</text>
</comment>
<dbReference type="Proteomes" id="UP000291404">
    <property type="component" value="Unassembled WGS sequence"/>
</dbReference>
<feature type="non-terminal residue" evidence="1">
    <location>
        <position position="275"/>
    </location>
</feature>
<protein>
    <submittedName>
        <fullName evidence="1">Uncharacterized protein</fullName>
    </submittedName>
</protein>
<name>A0A4V2JTU9_9MICR</name>
<keyword evidence="2" id="KW-1185">Reference proteome</keyword>
<dbReference type="AlphaFoldDB" id="A0A4V2JTU9"/>